<dbReference type="InterPro" id="IPR001216">
    <property type="entry name" value="P-phosphate_BS"/>
</dbReference>
<evidence type="ECO:0000256" key="2">
    <source>
        <dbReference type="ARBA" id="ARBA00022898"/>
    </source>
</evidence>
<dbReference type="Gene3D" id="3.40.50.1100">
    <property type="match status" value="2"/>
</dbReference>
<sequence length="272" mass="29943">MFNTPLYNLGNISIKLEYKNPAGSIKDRPALFIIKDAFLKGYKEVVEVTSGNTGIALSFYAQKFNIKATIFMPKTFSIERQKLLRAYGANLILTDGTIKDALQEAKEYIKKHNAYYSNQFENLLNSKAQEITALEIINQTQKIDYFVSGVGSGGSISGIAKILKPIGVKIIAVESKNAPLIYNQLHNKNLPIHPHKIQGIGAGFIPKILNINLIDDVILIDDDEAIEFMKKMPKLGITGGISTAANILASKKLQGNIVTLAPDGIEKYLSIF</sequence>
<dbReference type="SUPFAM" id="SSF53686">
    <property type="entry name" value="Tryptophan synthase beta subunit-like PLP-dependent enzymes"/>
    <property type="match status" value="1"/>
</dbReference>
<keyword evidence="5" id="KW-1185">Reference proteome</keyword>
<dbReference type="InterPro" id="IPR001926">
    <property type="entry name" value="TrpB-like_PALP"/>
</dbReference>
<evidence type="ECO:0000256" key="1">
    <source>
        <dbReference type="ARBA" id="ARBA00001933"/>
    </source>
</evidence>
<feature type="domain" description="Tryptophan synthase beta chain-like PALP" evidence="3">
    <location>
        <begin position="3"/>
        <end position="257"/>
    </location>
</feature>
<dbReference type="EMBL" id="CP040463">
    <property type="protein sequence ID" value="QCT94025.1"/>
    <property type="molecule type" value="Genomic_DNA"/>
</dbReference>
<evidence type="ECO:0000313" key="4">
    <source>
        <dbReference type="EMBL" id="QCT94025.1"/>
    </source>
</evidence>
<accession>A0ABX5V6Y1</accession>
<dbReference type="RefSeq" id="WP_138322954.1">
    <property type="nucleotide sequence ID" value="NZ_CP040463.1"/>
</dbReference>
<comment type="cofactor">
    <cofactor evidence="1">
        <name>pyridoxal 5'-phosphate</name>
        <dbReference type="ChEBI" id="CHEBI:597326"/>
    </cofactor>
</comment>
<organism evidence="4 5">
    <name type="scientific">Caminibacter mediatlanticus TB-2</name>
    <dbReference type="NCBI Taxonomy" id="391592"/>
    <lineage>
        <taxon>Bacteria</taxon>
        <taxon>Pseudomonadati</taxon>
        <taxon>Campylobacterota</taxon>
        <taxon>Epsilonproteobacteria</taxon>
        <taxon>Nautiliales</taxon>
        <taxon>Nautiliaceae</taxon>
        <taxon>Caminibacter</taxon>
    </lineage>
</organism>
<dbReference type="Proteomes" id="UP000306825">
    <property type="component" value="Chromosome"/>
</dbReference>
<evidence type="ECO:0000313" key="5">
    <source>
        <dbReference type="Proteomes" id="UP000306825"/>
    </source>
</evidence>
<gene>
    <name evidence="4" type="ORF">FE773_02180</name>
</gene>
<dbReference type="InterPro" id="IPR050214">
    <property type="entry name" value="Cys_Synth/Cystath_Beta-Synth"/>
</dbReference>
<dbReference type="PROSITE" id="PS00901">
    <property type="entry name" value="CYS_SYNTHASE"/>
    <property type="match status" value="1"/>
</dbReference>
<protein>
    <submittedName>
        <fullName evidence="4">Pyridoxal-phosphate dependent enzyme</fullName>
    </submittedName>
</protein>
<name>A0ABX5V6Y1_9BACT</name>
<dbReference type="Pfam" id="PF00291">
    <property type="entry name" value="PALP"/>
    <property type="match status" value="1"/>
</dbReference>
<keyword evidence="2" id="KW-0663">Pyridoxal phosphate</keyword>
<evidence type="ECO:0000259" key="3">
    <source>
        <dbReference type="Pfam" id="PF00291"/>
    </source>
</evidence>
<reference evidence="4 5" key="1">
    <citation type="submission" date="2019-05" db="EMBL/GenBank/DDBJ databases">
        <title>A comparative analysis of the Nautiliaceae.</title>
        <authorList>
            <person name="Grosche A."/>
            <person name="Smedile F."/>
            <person name="Vetriani C."/>
        </authorList>
    </citation>
    <scope>NUCLEOTIDE SEQUENCE [LARGE SCALE GENOMIC DNA]</scope>
    <source>
        <strain evidence="4 5">TB-2</strain>
    </source>
</reference>
<dbReference type="InterPro" id="IPR036052">
    <property type="entry name" value="TrpB-like_PALP_sf"/>
</dbReference>
<proteinExistence type="predicted"/>
<dbReference type="PANTHER" id="PTHR10314">
    <property type="entry name" value="CYSTATHIONINE BETA-SYNTHASE"/>
    <property type="match status" value="1"/>
</dbReference>